<comment type="subcellular location">
    <subcellularLocation>
        <location evidence="1">Nucleus</location>
    </subcellularLocation>
</comment>
<dbReference type="GO" id="GO:0061564">
    <property type="term" value="P:axon development"/>
    <property type="evidence" value="ECO:0007669"/>
    <property type="project" value="TreeGrafter"/>
</dbReference>
<evidence type="ECO:0000259" key="7">
    <source>
        <dbReference type="PROSITE" id="PS50888"/>
    </source>
</evidence>
<feature type="region of interest" description="Disordered" evidence="6">
    <location>
        <begin position="109"/>
        <end position="136"/>
    </location>
</feature>
<evidence type="ECO:0000256" key="4">
    <source>
        <dbReference type="ARBA" id="ARBA00022902"/>
    </source>
</evidence>
<dbReference type="GO" id="GO:0007423">
    <property type="term" value="P:sensory organ development"/>
    <property type="evidence" value="ECO:0007669"/>
    <property type="project" value="TreeGrafter"/>
</dbReference>
<evidence type="ECO:0000256" key="5">
    <source>
        <dbReference type="ARBA" id="ARBA00023242"/>
    </source>
</evidence>
<dbReference type="WBParaSite" id="TMUE_3000013472.1">
    <property type="protein sequence ID" value="TMUE_3000013472.1"/>
    <property type="gene ID" value="WBGene00286365"/>
</dbReference>
<sequence length="205" mass="22540">MMDPSASFASATGYDHHPSLKMLSTGYQVASNRWSPYAAPTGDNVNSAPYSVNPRAYQYSYDVGGDLSAYGHCNGSSAVVADEGDQLAKAYGRWPSTGDGSFTLDEIRSDRGCFGNSPSPGSTDDHPGDRRFHPPSQLELRRRRLAANERERKRMNSLNCAFDRLRNVLPSIESGKNLSKIETLLMAQEYIRVLEELISGNGNKQ</sequence>
<keyword evidence="5" id="KW-0539">Nucleus</keyword>
<accession>A0A5S6R2S0</accession>
<evidence type="ECO:0000256" key="1">
    <source>
        <dbReference type="ARBA" id="ARBA00004123"/>
    </source>
</evidence>
<evidence type="ECO:0000256" key="2">
    <source>
        <dbReference type="ARBA" id="ARBA00022473"/>
    </source>
</evidence>
<dbReference type="GO" id="GO:0000981">
    <property type="term" value="F:DNA-binding transcription factor activity, RNA polymerase II-specific"/>
    <property type="evidence" value="ECO:0007669"/>
    <property type="project" value="TreeGrafter"/>
</dbReference>
<proteinExistence type="predicted"/>
<keyword evidence="3" id="KW-0221">Differentiation</keyword>
<dbReference type="Gene3D" id="4.10.280.10">
    <property type="entry name" value="Helix-loop-helix DNA-binding domain"/>
    <property type="match status" value="1"/>
</dbReference>
<dbReference type="AlphaFoldDB" id="A0A5S6R2S0"/>
<keyword evidence="4" id="KW-0524">Neurogenesis</keyword>
<feature type="compositionally biased region" description="Basic and acidic residues" evidence="6">
    <location>
        <begin position="123"/>
        <end position="132"/>
    </location>
</feature>
<dbReference type="GO" id="GO:0005634">
    <property type="term" value="C:nucleus"/>
    <property type="evidence" value="ECO:0007669"/>
    <property type="project" value="UniProtKB-SubCell"/>
</dbReference>
<dbReference type="PANTHER" id="PTHR19290">
    <property type="entry name" value="BASIC HELIX-LOOP-HELIX PROTEIN NEUROGENIN-RELATED"/>
    <property type="match status" value="1"/>
</dbReference>
<evidence type="ECO:0000313" key="9">
    <source>
        <dbReference type="WBParaSite" id="TMUE_3000013472.1"/>
    </source>
</evidence>
<protein>
    <submittedName>
        <fullName evidence="9">BHLH domain-containing protein</fullName>
    </submittedName>
</protein>
<evidence type="ECO:0000256" key="3">
    <source>
        <dbReference type="ARBA" id="ARBA00022782"/>
    </source>
</evidence>
<dbReference type="SMART" id="SM00353">
    <property type="entry name" value="HLH"/>
    <property type="match status" value="1"/>
</dbReference>
<dbReference type="PANTHER" id="PTHR19290:SF162">
    <property type="entry name" value="TRANSCRIPTION FACTOR ATOH7"/>
    <property type="match status" value="1"/>
</dbReference>
<dbReference type="InterPro" id="IPR036638">
    <property type="entry name" value="HLH_DNA-bd_sf"/>
</dbReference>
<keyword evidence="8" id="KW-1185">Reference proteome</keyword>
<dbReference type="GO" id="GO:0046983">
    <property type="term" value="F:protein dimerization activity"/>
    <property type="evidence" value="ECO:0007669"/>
    <property type="project" value="InterPro"/>
</dbReference>
<dbReference type="PROSITE" id="PS50888">
    <property type="entry name" value="BHLH"/>
    <property type="match status" value="1"/>
</dbReference>
<dbReference type="Pfam" id="PF00010">
    <property type="entry name" value="HLH"/>
    <property type="match status" value="1"/>
</dbReference>
<organism evidence="8 9">
    <name type="scientific">Trichuris muris</name>
    <name type="common">Mouse whipworm</name>
    <dbReference type="NCBI Taxonomy" id="70415"/>
    <lineage>
        <taxon>Eukaryota</taxon>
        <taxon>Metazoa</taxon>
        <taxon>Ecdysozoa</taxon>
        <taxon>Nematoda</taxon>
        <taxon>Enoplea</taxon>
        <taxon>Dorylaimia</taxon>
        <taxon>Trichinellida</taxon>
        <taxon>Trichuridae</taxon>
        <taxon>Trichuris</taxon>
    </lineage>
</organism>
<dbReference type="CDD" id="cd11430">
    <property type="entry name" value="bHLH_TS_ATOH1_like"/>
    <property type="match status" value="1"/>
</dbReference>
<dbReference type="InterPro" id="IPR050359">
    <property type="entry name" value="bHLH_transcription_factors"/>
</dbReference>
<dbReference type="GO" id="GO:0070888">
    <property type="term" value="F:E-box binding"/>
    <property type="evidence" value="ECO:0007669"/>
    <property type="project" value="TreeGrafter"/>
</dbReference>
<name>A0A5S6R2S0_TRIMR</name>
<dbReference type="STRING" id="70415.A0A5S6R2S0"/>
<evidence type="ECO:0000256" key="6">
    <source>
        <dbReference type="SAM" id="MobiDB-lite"/>
    </source>
</evidence>
<dbReference type="SUPFAM" id="SSF47459">
    <property type="entry name" value="HLH, helix-loop-helix DNA-binding domain"/>
    <property type="match status" value="1"/>
</dbReference>
<feature type="domain" description="BHLH" evidence="7">
    <location>
        <begin position="142"/>
        <end position="194"/>
    </location>
</feature>
<dbReference type="GO" id="GO:0045944">
    <property type="term" value="P:positive regulation of transcription by RNA polymerase II"/>
    <property type="evidence" value="ECO:0007669"/>
    <property type="project" value="TreeGrafter"/>
</dbReference>
<dbReference type="Proteomes" id="UP000046395">
    <property type="component" value="Unassembled WGS sequence"/>
</dbReference>
<dbReference type="InterPro" id="IPR011598">
    <property type="entry name" value="bHLH_dom"/>
</dbReference>
<keyword evidence="2" id="KW-0217">Developmental protein</keyword>
<evidence type="ECO:0000313" key="8">
    <source>
        <dbReference type="Proteomes" id="UP000046395"/>
    </source>
</evidence>
<reference evidence="9" key="1">
    <citation type="submission" date="2019-12" db="UniProtKB">
        <authorList>
            <consortium name="WormBaseParasite"/>
        </authorList>
    </citation>
    <scope>IDENTIFICATION</scope>
</reference>